<proteinExistence type="predicted"/>
<dbReference type="EMBL" id="NNSR01000041">
    <property type="protein sequence ID" value="PKD31230.1"/>
    <property type="molecule type" value="Genomic_DNA"/>
</dbReference>
<comment type="caution">
    <text evidence="2">The sequence shown here is derived from an EMBL/GenBank/DDBJ whole genome shotgun (WGS) entry which is preliminary data.</text>
</comment>
<reference evidence="2" key="1">
    <citation type="journal article" date="2018" name="Environ. Microbiol.">
        <title>Sporulation capability and amylosome conservation among diverse human colonic and rumen isolates of the keystone starch-degrader Ruminococcus bromii.</title>
        <authorList>
            <person name="Mukhopadhya I."/>
            <person name="Morais S."/>
            <person name="Laverde-Gomez J."/>
            <person name="Sheridan P.O."/>
            <person name="Walker A.W."/>
            <person name="Kelly W."/>
            <person name="Klieve A.V."/>
            <person name="Ouwerkerk D."/>
            <person name="Duncan S.H."/>
            <person name="Louis P."/>
            <person name="Koropatkin N."/>
            <person name="Cockburn D."/>
            <person name="Kibler R."/>
            <person name="Cooper P.J."/>
            <person name="Sandoval C."/>
            <person name="Crost E."/>
            <person name="Juge N."/>
            <person name="Bayer E.A."/>
            <person name="Flint H.J."/>
        </authorList>
    </citation>
    <scope>NUCLEOTIDE SEQUENCE [LARGE SCALE GENOMIC DNA]</scope>
    <source>
        <strain evidence="2">ATCC 27255</strain>
    </source>
</reference>
<keyword evidence="1" id="KW-0175">Coiled coil</keyword>
<evidence type="ECO:0000313" key="3">
    <source>
        <dbReference type="Proteomes" id="UP000233425"/>
    </source>
</evidence>
<organism evidence="2 3">
    <name type="scientific">Ruminococcus bromii</name>
    <dbReference type="NCBI Taxonomy" id="40518"/>
    <lineage>
        <taxon>Bacteria</taxon>
        <taxon>Bacillati</taxon>
        <taxon>Bacillota</taxon>
        <taxon>Clostridia</taxon>
        <taxon>Eubacteriales</taxon>
        <taxon>Oscillospiraceae</taxon>
        <taxon>Ruminococcus</taxon>
    </lineage>
</organism>
<protein>
    <recommendedName>
        <fullName evidence="4">ATPase</fullName>
    </recommendedName>
</protein>
<sequence>MKVEDLILQLQDVISAAKSMPFSGGKVMVSSDEIYDILDQIQDAMPAEVRQAKNIVADRKQILAEANRESENIIRGAEERKKAMLNQNELVREAQAKAKEIVDDAKQKSAEIRKAANVYVDSIMKRTEEGVATQLEALRKTHANIVSSQKKQG</sequence>
<keyword evidence="3" id="KW-1185">Reference proteome</keyword>
<gene>
    <name evidence="2" type="ORF">RBATCC27255_00874</name>
</gene>
<dbReference type="Proteomes" id="UP000233425">
    <property type="component" value="Unassembled WGS sequence"/>
</dbReference>
<evidence type="ECO:0000313" key="2">
    <source>
        <dbReference type="EMBL" id="PKD31230.1"/>
    </source>
</evidence>
<name>A0A2N0UW51_9FIRM</name>
<evidence type="ECO:0000256" key="1">
    <source>
        <dbReference type="SAM" id="Coils"/>
    </source>
</evidence>
<feature type="coiled-coil region" evidence="1">
    <location>
        <begin position="49"/>
        <end position="111"/>
    </location>
</feature>
<accession>A0A2N0UW51</accession>
<evidence type="ECO:0008006" key="4">
    <source>
        <dbReference type="Google" id="ProtNLM"/>
    </source>
</evidence>
<dbReference type="AlphaFoldDB" id="A0A2N0UW51"/>
<dbReference type="RefSeq" id="WP_101028922.1">
    <property type="nucleotide sequence ID" value="NZ_CABMMZ010000041.1"/>
</dbReference>
<dbReference type="GeneID" id="93767823"/>